<evidence type="ECO:0000256" key="1">
    <source>
        <dbReference type="ARBA" id="ARBA00009741"/>
    </source>
</evidence>
<dbReference type="HAMAP" id="MF_00735">
    <property type="entry name" value="Methyltr_PrmA"/>
    <property type="match status" value="1"/>
</dbReference>
<dbReference type="CDD" id="cd02440">
    <property type="entry name" value="AdoMet_MTases"/>
    <property type="match status" value="1"/>
</dbReference>
<dbReference type="GO" id="GO:0005737">
    <property type="term" value="C:cytoplasm"/>
    <property type="evidence" value="ECO:0007669"/>
    <property type="project" value="UniProtKB-SubCell"/>
</dbReference>
<dbReference type="OrthoDB" id="9785995at2"/>
<comment type="subcellular location">
    <subcellularLocation>
        <location evidence="6">Cytoplasm</location>
    </subcellularLocation>
</comment>
<dbReference type="GO" id="GO:0032259">
    <property type="term" value="P:methylation"/>
    <property type="evidence" value="ECO:0007669"/>
    <property type="project" value="UniProtKB-KW"/>
</dbReference>
<feature type="binding site" evidence="6">
    <location>
        <position position="182"/>
    </location>
    <ligand>
        <name>S-adenosyl-L-methionine</name>
        <dbReference type="ChEBI" id="CHEBI:59789"/>
    </ligand>
</feature>
<comment type="function">
    <text evidence="6">Methylates ribosomal protein L11.</text>
</comment>
<dbReference type="GO" id="GO:0008276">
    <property type="term" value="F:protein methyltransferase activity"/>
    <property type="evidence" value="ECO:0007669"/>
    <property type="project" value="UniProtKB-UniRule"/>
</dbReference>
<dbReference type="Gene3D" id="3.40.50.150">
    <property type="entry name" value="Vaccinia Virus protein VP39"/>
    <property type="match status" value="1"/>
</dbReference>
<evidence type="ECO:0000313" key="7">
    <source>
        <dbReference type="EMBL" id="KLI63701.1"/>
    </source>
</evidence>
<proteinExistence type="inferred from homology"/>
<dbReference type="RefSeq" id="WP_047093516.1">
    <property type="nucleotide sequence ID" value="NZ_LBHU01000002.1"/>
</dbReference>
<dbReference type="EC" id="2.1.1.-" evidence="6"/>
<dbReference type="Proteomes" id="UP000053455">
    <property type="component" value="Unassembled WGS sequence"/>
</dbReference>
<keyword evidence="5 6" id="KW-0949">S-adenosyl-L-methionine</keyword>
<keyword evidence="8" id="KW-1185">Reference proteome</keyword>
<dbReference type="AlphaFoldDB" id="A0A0H0XNV1"/>
<name>A0A0H0XNV1_9SPHN</name>
<dbReference type="InterPro" id="IPR029063">
    <property type="entry name" value="SAM-dependent_MTases_sf"/>
</dbReference>
<keyword evidence="3 6" id="KW-0489">Methyltransferase</keyword>
<organism evidence="7 8">
    <name type="scientific">Aurantiacibacter marinus</name>
    <dbReference type="NCBI Taxonomy" id="874156"/>
    <lineage>
        <taxon>Bacteria</taxon>
        <taxon>Pseudomonadati</taxon>
        <taxon>Pseudomonadota</taxon>
        <taxon>Alphaproteobacteria</taxon>
        <taxon>Sphingomonadales</taxon>
        <taxon>Erythrobacteraceae</taxon>
        <taxon>Aurantiacibacter</taxon>
    </lineage>
</organism>
<comment type="catalytic activity">
    <reaction evidence="6">
        <text>L-lysyl-[protein] + 3 S-adenosyl-L-methionine = N(6),N(6),N(6)-trimethyl-L-lysyl-[protein] + 3 S-adenosyl-L-homocysteine + 3 H(+)</text>
        <dbReference type="Rhea" id="RHEA:54192"/>
        <dbReference type="Rhea" id="RHEA-COMP:9752"/>
        <dbReference type="Rhea" id="RHEA-COMP:13826"/>
        <dbReference type="ChEBI" id="CHEBI:15378"/>
        <dbReference type="ChEBI" id="CHEBI:29969"/>
        <dbReference type="ChEBI" id="CHEBI:57856"/>
        <dbReference type="ChEBI" id="CHEBI:59789"/>
        <dbReference type="ChEBI" id="CHEBI:61961"/>
    </reaction>
</comment>
<evidence type="ECO:0000256" key="2">
    <source>
        <dbReference type="ARBA" id="ARBA00022490"/>
    </source>
</evidence>
<feature type="binding site" evidence="6">
    <location>
        <position position="234"/>
    </location>
    <ligand>
        <name>S-adenosyl-L-methionine</name>
        <dbReference type="ChEBI" id="CHEBI:59789"/>
    </ligand>
</feature>
<dbReference type="STRING" id="874156.GCA_001021555_01682"/>
<evidence type="ECO:0000256" key="6">
    <source>
        <dbReference type="HAMAP-Rule" id="MF_00735"/>
    </source>
</evidence>
<dbReference type="Pfam" id="PF06325">
    <property type="entry name" value="PrmA"/>
    <property type="match status" value="1"/>
</dbReference>
<dbReference type="SUPFAM" id="SSF53335">
    <property type="entry name" value="S-adenosyl-L-methionine-dependent methyltransferases"/>
    <property type="match status" value="1"/>
</dbReference>
<keyword evidence="2 6" id="KW-0963">Cytoplasm</keyword>
<feature type="binding site" evidence="6">
    <location>
        <position position="135"/>
    </location>
    <ligand>
        <name>S-adenosyl-L-methionine</name>
        <dbReference type="ChEBI" id="CHEBI:59789"/>
    </ligand>
</feature>
<dbReference type="EMBL" id="LBHU01000002">
    <property type="protein sequence ID" value="KLI63701.1"/>
    <property type="molecule type" value="Genomic_DNA"/>
</dbReference>
<dbReference type="InterPro" id="IPR004498">
    <property type="entry name" value="Ribosomal_PrmA_MeTrfase"/>
</dbReference>
<accession>A0A0H0XNV1</accession>
<gene>
    <name evidence="6" type="primary">prmA</name>
    <name evidence="7" type="ORF">AAV99_08185</name>
</gene>
<feature type="binding site" evidence="6">
    <location>
        <position position="159"/>
    </location>
    <ligand>
        <name>S-adenosyl-L-methionine</name>
        <dbReference type="ChEBI" id="CHEBI:59789"/>
    </ligand>
</feature>
<comment type="caution">
    <text evidence="7">The sequence shown here is derived from an EMBL/GenBank/DDBJ whole genome shotgun (WGS) entry which is preliminary data.</text>
</comment>
<protein>
    <recommendedName>
        <fullName evidence="6">Ribosomal protein L11 methyltransferase</fullName>
        <shortName evidence="6">L11 Mtase</shortName>
        <ecNumber evidence="6">2.1.1.-</ecNumber>
    </recommendedName>
</protein>
<evidence type="ECO:0000256" key="5">
    <source>
        <dbReference type="ARBA" id="ARBA00022691"/>
    </source>
</evidence>
<comment type="similarity">
    <text evidence="1 6">Belongs to the methyltransferase superfamily. PrmA family.</text>
</comment>
<keyword evidence="4 6" id="KW-0808">Transferase</keyword>
<evidence type="ECO:0000256" key="4">
    <source>
        <dbReference type="ARBA" id="ARBA00022679"/>
    </source>
</evidence>
<evidence type="ECO:0000313" key="8">
    <source>
        <dbReference type="Proteomes" id="UP000053455"/>
    </source>
</evidence>
<dbReference type="InterPro" id="IPR050078">
    <property type="entry name" value="Ribosomal_L11_MeTrfase_PrmA"/>
</dbReference>
<dbReference type="PANTHER" id="PTHR43648:SF1">
    <property type="entry name" value="ELECTRON TRANSFER FLAVOPROTEIN BETA SUBUNIT LYSINE METHYLTRANSFERASE"/>
    <property type="match status" value="1"/>
</dbReference>
<sequence length="301" mass="33399">MNWKLSAIASKAHIEEALYRRDENIGWDEHIVLAGFEVDPDEPDCWQLDAYLENKPTESDRKAVRSLFEGKPPRLVAEEIPETDWVSVSQRGVEPIRAGRFHVHTPDHSPSKDRGVRNFCIPAAQAFGTGHHETTAGCLIMLDAMRRQGVNPRHVADIGTGTGLLAFAALELWPYAVVTASDNDPVCEPAVLDNARRNNVRLGTGHSEVTMVIADGMNHPLLQSAAPFDLLIANILAGPLIEMAEDFSQAVAPRGHIVLSGLLTRQEAAVRSAYRRRGFRLHRRLSSGDWSILWLKHRFTG</sequence>
<dbReference type="PATRIC" id="fig|874156.12.peg.1684"/>
<reference evidence="7 8" key="1">
    <citation type="submission" date="2015-04" db="EMBL/GenBank/DDBJ databases">
        <title>The draft genome sequence of Erythrobacter marinus HWDM-33.</title>
        <authorList>
            <person name="Zhuang L."/>
            <person name="Liu Y."/>
            <person name="Shao Z."/>
        </authorList>
    </citation>
    <scope>NUCLEOTIDE SEQUENCE [LARGE SCALE GENOMIC DNA]</scope>
    <source>
        <strain evidence="7 8">HWDM-33</strain>
    </source>
</reference>
<dbReference type="PANTHER" id="PTHR43648">
    <property type="entry name" value="ELECTRON TRANSFER FLAVOPROTEIN BETA SUBUNIT LYSINE METHYLTRANSFERASE"/>
    <property type="match status" value="1"/>
</dbReference>
<evidence type="ECO:0000256" key="3">
    <source>
        <dbReference type="ARBA" id="ARBA00022603"/>
    </source>
</evidence>